<name>A0A953J7N8_9BACT</name>
<evidence type="ECO:0000313" key="2">
    <source>
        <dbReference type="EMBL" id="MBZ0154724.1"/>
    </source>
</evidence>
<feature type="domain" description="Calcineurin-like phosphoesterase" evidence="1">
    <location>
        <begin position="49"/>
        <end position="224"/>
    </location>
</feature>
<reference evidence="2" key="1">
    <citation type="journal article" date="2021" name="bioRxiv">
        <title>Unraveling nitrogen, sulfur and carbon metabolic pathways and microbial community transcriptional responses to substrate deprivation and toxicity stresses in a bioreactor mimicking anoxic brackish coastal sediment conditions.</title>
        <authorList>
            <person name="Martins P.D."/>
            <person name="Echeveste M.J."/>
            <person name="Arshad A."/>
            <person name="Kurth J."/>
            <person name="Ouboter H."/>
            <person name="Jetten M.S.M."/>
            <person name="Welte C.U."/>
        </authorList>
    </citation>
    <scope>NUCLEOTIDE SEQUENCE</scope>
    <source>
        <strain evidence="2">MAG_39</strain>
    </source>
</reference>
<dbReference type="InterPro" id="IPR004843">
    <property type="entry name" value="Calcineurin-like_PHP"/>
</dbReference>
<evidence type="ECO:0000313" key="3">
    <source>
        <dbReference type="Proteomes" id="UP000705867"/>
    </source>
</evidence>
<reference evidence="2" key="2">
    <citation type="submission" date="2021-08" db="EMBL/GenBank/DDBJ databases">
        <authorList>
            <person name="Dalcin Martins P."/>
        </authorList>
    </citation>
    <scope>NUCLEOTIDE SEQUENCE</scope>
    <source>
        <strain evidence="2">MAG_39</strain>
    </source>
</reference>
<protein>
    <submittedName>
        <fullName evidence="2">Metallophosphoesterase</fullName>
    </submittedName>
</protein>
<dbReference type="SUPFAM" id="SSF56300">
    <property type="entry name" value="Metallo-dependent phosphatases"/>
    <property type="match status" value="1"/>
</dbReference>
<dbReference type="PANTHER" id="PTHR31302:SF0">
    <property type="entry name" value="TRANSMEMBRANE PROTEIN WITH METALLOPHOSPHOESTERASE DOMAIN"/>
    <property type="match status" value="1"/>
</dbReference>
<organism evidence="2 3">
    <name type="scientific">Candidatus Nitrobium versatile</name>
    <dbReference type="NCBI Taxonomy" id="2884831"/>
    <lineage>
        <taxon>Bacteria</taxon>
        <taxon>Pseudomonadati</taxon>
        <taxon>Nitrospirota</taxon>
        <taxon>Nitrospiria</taxon>
        <taxon>Nitrospirales</taxon>
        <taxon>Nitrospiraceae</taxon>
        <taxon>Candidatus Nitrobium</taxon>
    </lineage>
</organism>
<dbReference type="AlphaFoldDB" id="A0A953J7N8"/>
<gene>
    <name evidence="2" type="ORF">K8I29_00745</name>
</gene>
<dbReference type="PANTHER" id="PTHR31302">
    <property type="entry name" value="TRANSMEMBRANE PROTEIN WITH METALLOPHOSPHOESTERASE DOMAIN-RELATED"/>
    <property type="match status" value="1"/>
</dbReference>
<comment type="caution">
    <text evidence="2">The sequence shown here is derived from an EMBL/GenBank/DDBJ whole genome shotgun (WGS) entry which is preliminary data.</text>
</comment>
<sequence>MMNRRQFLYTAVAAGLGLTGADSLFYETDFIEYTEHIIHRGEPGGPAVRLLQLSDLHLRDIEWHHEKLADRVNSLNPDFLLFTGDTIDREGNLRLLNDFLRLFKRDMVKLSILGNWERWAIQNIRELRKVYRENNCDLLINQTRTFEIQGKKMLITGVDDLVTGFPNFLKAIRNMPREKNHIVLAHSPKHRDALISDCGLLNSRVRGEEDRVEVDCVLSGHTHGGQVSFFGYAPILPKGSAGYVKGWFRDRKPYLYVSRGIGTSILPVRFGARAEVPMFTYHLR</sequence>
<proteinExistence type="predicted"/>
<dbReference type="InterPro" id="IPR051158">
    <property type="entry name" value="Metallophosphoesterase_sf"/>
</dbReference>
<dbReference type="Gene3D" id="3.60.21.10">
    <property type="match status" value="1"/>
</dbReference>
<accession>A0A953J7N8</accession>
<dbReference type="GO" id="GO:0016787">
    <property type="term" value="F:hydrolase activity"/>
    <property type="evidence" value="ECO:0007669"/>
    <property type="project" value="InterPro"/>
</dbReference>
<dbReference type="EMBL" id="JAIOIV010000010">
    <property type="protein sequence ID" value="MBZ0154724.1"/>
    <property type="molecule type" value="Genomic_DNA"/>
</dbReference>
<dbReference type="Pfam" id="PF00149">
    <property type="entry name" value="Metallophos"/>
    <property type="match status" value="1"/>
</dbReference>
<evidence type="ECO:0000259" key="1">
    <source>
        <dbReference type="Pfam" id="PF00149"/>
    </source>
</evidence>
<dbReference type="Proteomes" id="UP000705867">
    <property type="component" value="Unassembled WGS sequence"/>
</dbReference>
<dbReference type="InterPro" id="IPR029052">
    <property type="entry name" value="Metallo-depent_PP-like"/>
</dbReference>